<gene>
    <name evidence="11" type="ORF">SADUNF_Sadunf16G0143400</name>
</gene>
<dbReference type="AlphaFoldDB" id="A0A835JBN3"/>
<evidence type="ECO:0000313" key="11">
    <source>
        <dbReference type="EMBL" id="KAF9665634.1"/>
    </source>
</evidence>
<evidence type="ECO:0000256" key="2">
    <source>
        <dbReference type="ARBA" id="ARBA00008773"/>
    </source>
</evidence>
<dbReference type="InterPro" id="IPR044965">
    <property type="entry name" value="Glyco_hydro_17_plant"/>
</dbReference>
<feature type="compositionally biased region" description="Polar residues" evidence="10">
    <location>
        <begin position="457"/>
        <end position="472"/>
    </location>
</feature>
<dbReference type="EMBL" id="JADGMS010000016">
    <property type="protein sequence ID" value="KAF9665634.1"/>
    <property type="molecule type" value="Genomic_DNA"/>
</dbReference>
<evidence type="ECO:0000256" key="10">
    <source>
        <dbReference type="SAM" id="MobiDB-lite"/>
    </source>
</evidence>
<evidence type="ECO:0000256" key="6">
    <source>
        <dbReference type="ARBA" id="ARBA00033335"/>
    </source>
</evidence>
<keyword evidence="5 9" id="KW-0326">Glycosidase</keyword>
<reference evidence="11 12" key="1">
    <citation type="submission" date="2020-10" db="EMBL/GenBank/DDBJ databases">
        <title>Plant Genome Project.</title>
        <authorList>
            <person name="Zhang R.-G."/>
        </authorList>
    </citation>
    <scope>NUCLEOTIDE SEQUENCE [LARGE SCALE GENOMIC DNA]</scope>
    <source>
        <strain evidence="11">FAFU-HL-1</strain>
        <tissue evidence="11">Leaf</tissue>
    </source>
</reference>
<name>A0A835JBN3_9ROSI</name>
<evidence type="ECO:0000256" key="5">
    <source>
        <dbReference type="ARBA" id="ARBA00023295"/>
    </source>
</evidence>
<dbReference type="OrthoDB" id="941679at2759"/>
<dbReference type="PROSITE" id="PS00587">
    <property type="entry name" value="GLYCOSYL_HYDROL_F17"/>
    <property type="match status" value="1"/>
</dbReference>
<keyword evidence="4 9" id="KW-0378">Hydrolase</keyword>
<evidence type="ECO:0000256" key="1">
    <source>
        <dbReference type="ARBA" id="ARBA00000382"/>
    </source>
</evidence>
<sequence>MGETRQRHRRKLGIPSIKADGMILTISHLSDVSSLCSVRHALVTGQERCRELGVFSSKLESSRLNTSMAMTILLLFGLVISRLTLSDAQSIGVCYGKNGNNLPSDQEVVSLFQTNGIGRMRIYDPNRETLEALRGSNIEVILGVPNDNLPALAGASAAATWVQNNVVAYSNVRFRYIAVGNEVHPGDANAQYVLPAMQNIHDAIASANLQGQIKVSTAIDTTLLGSSYPPSDGSFSASASPYINPIINFLRTNGAPLLANVYPYFSYTGNPQSIDLSYALFTSPGVVVQDGQYGYQNLFDALLDSLYAALEKAGAPNLNIVVSESGWPSEGGTAATAENAGTFYRNLINHAKQGTPRRSGQAIETYLFAMFDENLKAAGIEQHFGLFFPNKQPKYQLTFGQVKEKFISLRSRGHNQDQRSEAVRYTASKLLIDQFDFFNNGTKSVDASSRTGGGNPRVTSNVRSTDQAGNPICQNSYPSRIINQAGREAVNATFETNSRGPSFNNLQNSARTYDPRRIIQSEIVQIEAVDQFTGETEIIFRKKEKEKLW</sequence>
<accession>A0A835JBN3</accession>
<dbReference type="InterPro" id="IPR017853">
    <property type="entry name" value="GH"/>
</dbReference>
<dbReference type="Pfam" id="PF00332">
    <property type="entry name" value="Glyco_hydro_17"/>
    <property type="match status" value="1"/>
</dbReference>
<keyword evidence="12" id="KW-1185">Reference proteome</keyword>
<feature type="region of interest" description="Disordered" evidence="10">
    <location>
        <begin position="444"/>
        <end position="472"/>
    </location>
</feature>
<dbReference type="SUPFAM" id="SSF51445">
    <property type="entry name" value="(Trans)glycosidases"/>
    <property type="match status" value="1"/>
</dbReference>
<dbReference type="PANTHER" id="PTHR32227">
    <property type="entry name" value="GLUCAN ENDO-1,3-BETA-GLUCOSIDASE BG1-RELATED-RELATED"/>
    <property type="match status" value="1"/>
</dbReference>
<evidence type="ECO:0000256" key="8">
    <source>
        <dbReference type="RuleBase" id="RU004335"/>
    </source>
</evidence>
<protein>
    <recommendedName>
        <fullName evidence="3">glucan endo-1,3-beta-D-glucosidase</fullName>
        <ecNumber evidence="3">3.2.1.39</ecNumber>
    </recommendedName>
    <alternativeName>
        <fullName evidence="6">(1-&gt;3)-beta-glucan endohydrolase</fullName>
    </alternativeName>
    <alternativeName>
        <fullName evidence="7">Beta-1,3-endoglucanase</fullName>
    </alternativeName>
</protein>
<evidence type="ECO:0000256" key="4">
    <source>
        <dbReference type="ARBA" id="ARBA00022801"/>
    </source>
</evidence>
<proteinExistence type="inferred from homology"/>
<dbReference type="Gene3D" id="3.20.20.80">
    <property type="entry name" value="Glycosidases"/>
    <property type="match status" value="1"/>
</dbReference>
<dbReference type="GO" id="GO:0005975">
    <property type="term" value="P:carbohydrate metabolic process"/>
    <property type="evidence" value="ECO:0007669"/>
    <property type="project" value="InterPro"/>
</dbReference>
<comment type="catalytic activity">
    <reaction evidence="1">
        <text>Hydrolysis of (1-&gt;3)-beta-D-glucosidic linkages in (1-&gt;3)-beta-D-glucans.</text>
        <dbReference type="EC" id="3.2.1.39"/>
    </reaction>
</comment>
<evidence type="ECO:0000313" key="12">
    <source>
        <dbReference type="Proteomes" id="UP000657918"/>
    </source>
</evidence>
<dbReference type="Proteomes" id="UP000657918">
    <property type="component" value="Chromosome 16"/>
</dbReference>
<organism evidence="11 12">
    <name type="scientific">Salix dunnii</name>
    <dbReference type="NCBI Taxonomy" id="1413687"/>
    <lineage>
        <taxon>Eukaryota</taxon>
        <taxon>Viridiplantae</taxon>
        <taxon>Streptophyta</taxon>
        <taxon>Embryophyta</taxon>
        <taxon>Tracheophyta</taxon>
        <taxon>Spermatophyta</taxon>
        <taxon>Magnoliopsida</taxon>
        <taxon>eudicotyledons</taxon>
        <taxon>Gunneridae</taxon>
        <taxon>Pentapetalae</taxon>
        <taxon>rosids</taxon>
        <taxon>fabids</taxon>
        <taxon>Malpighiales</taxon>
        <taxon>Salicaceae</taxon>
        <taxon>Saliceae</taxon>
        <taxon>Salix</taxon>
    </lineage>
</organism>
<dbReference type="InterPro" id="IPR000490">
    <property type="entry name" value="Glyco_hydro_17"/>
</dbReference>
<dbReference type="FunFam" id="3.20.20.80:FF:000010">
    <property type="entry name" value="glucan endo-1,3-beta-glucosidase, basic"/>
    <property type="match status" value="1"/>
</dbReference>
<evidence type="ECO:0000256" key="3">
    <source>
        <dbReference type="ARBA" id="ARBA00012780"/>
    </source>
</evidence>
<dbReference type="GO" id="GO:0042973">
    <property type="term" value="F:glucan endo-1,3-beta-D-glucosidase activity"/>
    <property type="evidence" value="ECO:0007669"/>
    <property type="project" value="UniProtKB-EC"/>
</dbReference>
<comment type="caution">
    <text evidence="11">The sequence shown here is derived from an EMBL/GenBank/DDBJ whole genome shotgun (WGS) entry which is preliminary data.</text>
</comment>
<comment type="similarity">
    <text evidence="2 8">Belongs to the glycosyl hydrolase 17 family.</text>
</comment>
<dbReference type="EC" id="3.2.1.39" evidence="3"/>
<evidence type="ECO:0000256" key="7">
    <source>
        <dbReference type="ARBA" id="ARBA00033417"/>
    </source>
</evidence>
<evidence type="ECO:0000256" key="9">
    <source>
        <dbReference type="RuleBase" id="RU004336"/>
    </source>
</evidence>